<dbReference type="OrthoDB" id="674948at2759"/>
<dbReference type="GeneID" id="116212699"/>
<accession>A0A218XM52</accession>
<dbReference type="SMART" id="SM00338">
    <property type="entry name" value="BRLZ"/>
    <property type="match status" value="1"/>
</dbReference>
<evidence type="ECO:0000256" key="6">
    <source>
        <dbReference type="ARBA" id="ARBA00023163"/>
    </source>
</evidence>
<dbReference type="GO" id="GO:0003700">
    <property type="term" value="F:DNA-binding transcription factor activity"/>
    <property type="evidence" value="ECO:0007669"/>
    <property type="project" value="InterPro"/>
</dbReference>
<gene>
    <name evidence="9" type="ORF">CDL15_Pgr012234</name>
    <name evidence="10" type="ORF">CRG98_043913</name>
</gene>
<keyword evidence="5" id="KW-0238">DNA-binding</keyword>
<dbReference type="InterPro" id="IPR046347">
    <property type="entry name" value="bZIP_sf"/>
</dbReference>
<dbReference type="STRING" id="22663.A0A218XM52"/>
<protein>
    <recommendedName>
        <fullName evidence="8">BZIP domain-containing protein</fullName>
    </recommendedName>
</protein>
<dbReference type="Proteomes" id="UP000233551">
    <property type="component" value="Unassembled WGS sequence"/>
</dbReference>
<dbReference type="CDD" id="cd14704">
    <property type="entry name" value="bZIP_HY5-like"/>
    <property type="match status" value="1"/>
</dbReference>
<comment type="subcellular location">
    <subcellularLocation>
        <location evidence="2">Endoplasmic reticulum membrane</location>
        <topology evidence="2">Single-pass membrane protein</topology>
    </subcellularLocation>
    <subcellularLocation>
        <location evidence="1">Nucleus</location>
    </subcellularLocation>
</comment>
<dbReference type="GO" id="GO:0005634">
    <property type="term" value="C:nucleus"/>
    <property type="evidence" value="ECO:0007669"/>
    <property type="project" value="UniProtKB-SubCell"/>
</dbReference>
<evidence type="ECO:0000256" key="3">
    <source>
        <dbReference type="ARBA" id="ARBA00007163"/>
    </source>
</evidence>
<dbReference type="GO" id="GO:0003677">
    <property type="term" value="F:DNA binding"/>
    <property type="evidence" value="ECO:0007669"/>
    <property type="project" value="UniProtKB-KW"/>
</dbReference>
<comment type="caution">
    <text evidence="9">The sequence shown here is derived from an EMBL/GenBank/DDBJ whole genome shotgun (WGS) entry which is preliminary data.</text>
</comment>
<evidence type="ECO:0000256" key="7">
    <source>
        <dbReference type="ARBA" id="ARBA00023242"/>
    </source>
</evidence>
<evidence type="ECO:0000313" key="10">
    <source>
        <dbReference type="EMBL" id="PKI35755.1"/>
    </source>
</evidence>
<proteinExistence type="inferred from homology"/>
<dbReference type="PROSITE" id="PS50217">
    <property type="entry name" value="BZIP"/>
    <property type="match status" value="1"/>
</dbReference>
<dbReference type="Pfam" id="PF07716">
    <property type="entry name" value="bZIP_2"/>
    <property type="match status" value="1"/>
</dbReference>
<evidence type="ECO:0000313" key="12">
    <source>
        <dbReference type="Proteomes" id="UP000233551"/>
    </source>
</evidence>
<reference evidence="10 12" key="3">
    <citation type="submission" date="2017-11" db="EMBL/GenBank/DDBJ databases">
        <title>De-novo sequencing of pomegranate (Punica granatum L.) genome.</title>
        <authorList>
            <person name="Akparov Z."/>
            <person name="Amiraslanov A."/>
            <person name="Hajiyeva S."/>
            <person name="Abbasov M."/>
            <person name="Kaur K."/>
            <person name="Hamwieh A."/>
            <person name="Solovyev V."/>
            <person name="Salamov A."/>
            <person name="Braich B."/>
            <person name="Kosarev P."/>
            <person name="Mahmoud A."/>
            <person name="Hajiyev E."/>
            <person name="Babayeva S."/>
            <person name="Izzatullayeva V."/>
            <person name="Mammadov A."/>
            <person name="Mammadov A."/>
            <person name="Sharifova S."/>
            <person name="Ojaghi J."/>
            <person name="Eynullazada K."/>
            <person name="Bayramov B."/>
            <person name="Abdulazimova A."/>
            <person name="Shahmuradov I."/>
        </authorList>
    </citation>
    <scope>NUCLEOTIDE SEQUENCE [LARGE SCALE GENOMIC DNA]</scope>
    <source>
        <strain evidence="10">AG2017</strain>
        <strain evidence="12">cv. AG2017</strain>
        <tissue evidence="10">Leaf</tissue>
    </source>
</reference>
<dbReference type="PANTHER" id="PTHR47416:SF8">
    <property type="entry name" value="BASIC-LEUCINE ZIPPER TRANSCRIPTION FACTOR E-RELATED"/>
    <property type="match status" value="1"/>
</dbReference>
<reference evidence="11" key="1">
    <citation type="journal article" date="2017" name="Plant J.">
        <title>The pomegranate (Punica granatum L.) genome and the genomics of punicalagin biosynthesis.</title>
        <authorList>
            <person name="Qin G."/>
            <person name="Xu C."/>
            <person name="Ming R."/>
            <person name="Tang H."/>
            <person name="Guyot R."/>
            <person name="Kramer E.M."/>
            <person name="Hu Y."/>
            <person name="Yi X."/>
            <person name="Qi Y."/>
            <person name="Xu X."/>
            <person name="Gao Z."/>
            <person name="Pan H."/>
            <person name="Jian J."/>
            <person name="Tian Y."/>
            <person name="Yue Z."/>
            <person name="Xu Y."/>
        </authorList>
    </citation>
    <scope>NUCLEOTIDE SEQUENCE [LARGE SCALE GENOMIC DNA]</scope>
    <source>
        <strain evidence="11">cv. Dabenzi</strain>
    </source>
</reference>
<dbReference type="Proteomes" id="UP000197138">
    <property type="component" value="Unassembled WGS sequence"/>
</dbReference>
<evidence type="ECO:0000313" key="9">
    <source>
        <dbReference type="EMBL" id="OWM85984.1"/>
    </source>
</evidence>
<evidence type="ECO:0000256" key="4">
    <source>
        <dbReference type="ARBA" id="ARBA00023015"/>
    </source>
</evidence>
<dbReference type="SUPFAM" id="SSF57959">
    <property type="entry name" value="Leucine zipper domain"/>
    <property type="match status" value="1"/>
</dbReference>
<dbReference type="PANTHER" id="PTHR47416">
    <property type="entry name" value="BASIC-LEUCINE ZIPPER TRANSCRIPTION FACTOR F-RELATED"/>
    <property type="match status" value="1"/>
</dbReference>
<dbReference type="Gene3D" id="1.20.5.170">
    <property type="match status" value="1"/>
</dbReference>
<reference evidence="9" key="2">
    <citation type="submission" date="2017-06" db="EMBL/GenBank/DDBJ databases">
        <title>The pomegranate genome and the genomics of punicalagin biosynthesis.</title>
        <authorList>
            <person name="Xu C."/>
        </authorList>
    </citation>
    <scope>NUCLEOTIDE SEQUENCE [LARGE SCALE GENOMIC DNA]</scope>
    <source>
        <tissue evidence="9">Fresh leaf</tissue>
    </source>
</reference>
<dbReference type="InterPro" id="IPR004827">
    <property type="entry name" value="bZIP"/>
</dbReference>
<dbReference type="EMBL" id="MTKT01001111">
    <property type="protein sequence ID" value="OWM85984.1"/>
    <property type="molecule type" value="Genomic_DNA"/>
</dbReference>
<organism evidence="9 11">
    <name type="scientific">Punica granatum</name>
    <name type="common">Pomegranate</name>
    <dbReference type="NCBI Taxonomy" id="22663"/>
    <lineage>
        <taxon>Eukaryota</taxon>
        <taxon>Viridiplantae</taxon>
        <taxon>Streptophyta</taxon>
        <taxon>Embryophyta</taxon>
        <taxon>Tracheophyta</taxon>
        <taxon>Spermatophyta</taxon>
        <taxon>Magnoliopsida</taxon>
        <taxon>eudicotyledons</taxon>
        <taxon>Gunneridae</taxon>
        <taxon>Pentapetalae</taxon>
        <taxon>rosids</taxon>
        <taxon>malvids</taxon>
        <taxon>Myrtales</taxon>
        <taxon>Lythraceae</taxon>
        <taxon>Punica</taxon>
    </lineage>
</organism>
<evidence type="ECO:0000256" key="1">
    <source>
        <dbReference type="ARBA" id="ARBA00004123"/>
    </source>
</evidence>
<dbReference type="GO" id="GO:0005789">
    <property type="term" value="C:endoplasmic reticulum membrane"/>
    <property type="evidence" value="ECO:0007669"/>
    <property type="project" value="UniProtKB-SubCell"/>
</dbReference>
<sequence>MEFVELPDDDLMSQIDLDYFFYDLPDDLSRLGTGVFETPSSDSASLSIDEIENILMKDDEGAAASETGKEVSDGFFADLLVDSPSDGSCDVFDGSGDKDSESGGVGDEQVGAAEAVNDGKNVDDPIAKKRQRQLRNRDAALRSRERKKIYVKDLEMKSKYLERECLRLGRLLQCLAAENQALRFNLQNSNAYGASMTKQESAVLLLESLLLGSLFWFLGIMCLSTLQPLLRLTLDAANAGKKDLETQAPNGARNETNGSYRSSLSLLSIMGRRCKATKTKMKTEFSIPNAPSLLVASSIISF</sequence>
<evidence type="ECO:0000259" key="8">
    <source>
        <dbReference type="PROSITE" id="PS50217"/>
    </source>
</evidence>
<dbReference type="EMBL" id="PGOL01005224">
    <property type="protein sequence ID" value="PKI35755.1"/>
    <property type="molecule type" value="Genomic_DNA"/>
</dbReference>
<comment type="similarity">
    <text evidence="3">Belongs to the bZIP family.</text>
</comment>
<feature type="domain" description="BZIP" evidence="8">
    <location>
        <begin position="126"/>
        <end position="183"/>
    </location>
</feature>
<dbReference type="AlphaFoldDB" id="A0A218XM52"/>
<keyword evidence="6" id="KW-0804">Transcription</keyword>
<evidence type="ECO:0000256" key="5">
    <source>
        <dbReference type="ARBA" id="ARBA00023125"/>
    </source>
</evidence>
<evidence type="ECO:0000313" key="11">
    <source>
        <dbReference type="Proteomes" id="UP000197138"/>
    </source>
</evidence>
<keyword evidence="4" id="KW-0805">Transcription regulation</keyword>
<name>A0A218XM52_PUNGR</name>
<evidence type="ECO:0000256" key="2">
    <source>
        <dbReference type="ARBA" id="ARBA00004389"/>
    </source>
</evidence>
<keyword evidence="12" id="KW-1185">Reference proteome</keyword>
<keyword evidence="7" id="KW-0539">Nucleus</keyword>